<dbReference type="InterPro" id="IPR002372">
    <property type="entry name" value="PQQ_rpt_dom"/>
</dbReference>
<dbReference type="InterPro" id="IPR006311">
    <property type="entry name" value="TAT_signal"/>
</dbReference>
<dbReference type="PANTHER" id="PTHR34512">
    <property type="entry name" value="CELL SURFACE PROTEIN"/>
    <property type="match status" value="1"/>
</dbReference>
<dbReference type="Gene3D" id="2.40.10.480">
    <property type="match status" value="3"/>
</dbReference>
<gene>
    <name evidence="2" type="ORF">FB388_6351</name>
</gene>
<keyword evidence="3" id="KW-1185">Reference proteome</keyword>
<dbReference type="EMBL" id="VFPH01000002">
    <property type="protein sequence ID" value="TQM39096.1"/>
    <property type="molecule type" value="Genomic_DNA"/>
</dbReference>
<dbReference type="InterPro" id="IPR018391">
    <property type="entry name" value="PQQ_b-propeller_rpt"/>
</dbReference>
<accession>A0A543FZ28</accession>
<dbReference type="PANTHER" id="PTHR34512:SF30">
    <property type="entry name" value="OUTER MEMBRANE PROTEIN ASSEMBLY FACTOR BAMB"/>
    <property type="match status" value="1"/>
</dbReference>
<comment type="caution">
    <text evidence="2">The sequence shown here is derived from an EMBL/GenBank/DDBJ whole genome shotgun (WGS) entry which is preliminary data.</text>
</comment>
<proteinExistence type="predicted"/>
<dbReference type="InterPro" id="IPR015943">
    <property type="entry name" value="WD40/YVTN_repeat-like_dom_sf"/>
</dbReference>
<dbReference type="AlphaFoldDB" id="A0A543FZ28"/>
<organism evidence="2 3">
    <name type="scientific">Pseudonocardia cypriaca</name>
    <dbReference type="NCBI Taxonomy" id="882449"/>
    <lineage>
        <taxon>Bacteria</taxon>
        <taxon>Bacillati</taxon>
        <taxon>Actinomycetota</taxon>
        <taxon>Actinomycetes</taxon>
        <taxon>Pseudonocardiales</taxon>
        <taxon>Pseudonocardiaceae</taxon>
        <taxon>Pseudonocardia</taxon>
    </lineage>
</organism>
<dbReference type="SMART" id="SM00564">
    <property type="entry name" value="PQQ"/>
    <property type="match status" value="5"/>
</dbReference>
<dbReference type="Gene3D" id="2.130.10.10">
    <property type="entry name" value="YVTN repeat-like/Quinoprotein amine dehydrogenase"/>
    <property type="match status" value="1"/>
</dbReference>
<protein>
    <submittedName>
        <fullName evidence="2">Outer membrane protein assembly factor BamB</fullName>
    </submittedName>
</protein>
<evidence type="ECO:0000259" key="1">
    <source>
        <dbReference type="Pfam" id="PF13360"/>
    </source>
</evidence>
<dbReference type="InterPro" id="IPR011047">
    <property type="entry name" value="Quinoprotein_ADH-like_sf"/>
</dbReference>
<dbReference type="PROSITE" id="PS51318">
    <property type="entry name" value="TAT"/>
    <property type="match status" value="1"/>
</dbReference>
<dbReference type="Pfam" id="PF13360">
    <property type="entry name" value="PQQ_2"/>
    <property type="match status" value="1"/>
</dbReference>
<evidence type="ECO:0000313" key="2">
    <source>
        <dbReference type="EMBL" id="TQM39096.1"/>
    </source>
</evidence>
<evidence type="ECO:0000313" key="3">
    <source>
        <dbReference type="Proteomes" id="UP000319818"/>
    </source>
</evidence>
<dbReference type="SUPFAM" id="SSF50998">
    <property type="entry name" value="Quinoprotein alcohol dehydrogenase-like"/>
    <property type="match status" value="1"/>
</dbReference>
<dbReference type="Proteomes" id="UP000319818">
    <property type="component" value="Unassembled WGS sequence"/>
</dbReference>
<feature type="domain" description="Pyrrolo-quinoline quinone repeat" evidence="1">
    <location>
        <begin position="43"/>
        <end position="251"/>
    </location>
</feature>
<reference evidence="2 3" key="1">
    <citation type="submission" date="2019-06" db="EMBL/GenBank/DDBJ databases">
        <title>Sequencing the genomes of 1000 actinobacteria strains.</title>
        <authorList>
            <person name="Klenk H.-P."/>
        </authorList>
    </citation>
    <scope>NUCLEOTIDE SEQUENCE [LARGE SCALE GENOMIC DNA]</scope>
    <source>
        <strain evidence="2 3">DSM 45511</strain>
    </source>
</reference>
<sequence>MSGRGVSRRTVLLTALGGGTAAVAGAIGVAALAAPRPPRAPQVRWSAPFGAADEPVGAWAADDTTLYACRDEGVVRALDAATGAVRWTAATNAWYLVPSDRLLVFAHAEAVGALDTTTGRPVWEMPRASSVNHAIGAGQGTVVAVAQEGAPTDPLGFPMKVVALDAATGARLWSSEQYEFVGTLRVVAGAGAAFYCQDERLVARELRTGEVRWTAPVVGMNAEVLGAGEDVVVVRDSGVVVIDAATGRRCWGANWQVSSVAFVGGLLVAQTIVGTSRARLSAVHGVDPLTGTLAWTVPPSGEPASTAVSTDECVYLSVSGGPMCAYATATGELLWSRDGGTPVAARGRDVYLLAGGELQAITSP</sequence>
<name>A0A543FZ28_9PSEU</name>